<accession>A0A9N9ER28</accession>
<comment type="caution">
    <text evidence="2">The sequence shown here is derived from an EMBL/GenBank/DDBJ whole genome shotgun (WGS) entry which is preliminary data.</text>
</comment>
<proteinExistence type="predicted"/>
<protein>
    <submittedName>
        <fullName evidence="2">8013_t:CDS:1</fullName>
    </submittedName>
</protein>
<organism evidence="2 3">
    <name type="scientific">Racocetra fulgida</name>
    <dbReference type="NCBI Taxonomy" id="60492"/>
    <lineage>
        <taxon>Eukaryota</taxon>
        <taxon>Fungi</taxon>
        <taxon>Fungi incertae sedis</taxon>
        <taxon>Mucoromycota</taxon>
        <taxon>Glomeromycotina</taxon>
        <taxon>Glomeromycetes</taxon>
        <taxon>Diversisporales</taxon>
        <taxon>Gigasporaceae</taxon>
        <taxon>Racocetra</taxon>
    </lineage>
</organism>
<evidence type="ECO:0000313" key="2">
    <source>
        <dbReference type="EMBL" id="CAG8687405.1"/>
    </source>
</evidence>
<keyword evidence="3" id="KW-1185">Reference proteome</keyword>
<feature type="coiled-coil region" evidence="1">
    <location>
        <begin position="24"/>
        <end position="58"/>
    </location>
</feature>
<keyword evidence="1" id="KW-0175">Coiled coil</keyword>
<evidence type="ECO:0000313" key="3">
    <source>
        <dbReference type="Proteomes" id="UP000789396"/>
    </source>
</evidence>
<evidence type="ECO:0000256" key="1">
    <source>
        <dbReference type="SAM" id="Coils"/>
    </source>
</evidence>
<reference evidence="2" key="1">
    <citation type="submission" date="2021-06" db="EMBL/GenBank/DDBJ databases">
        <authorList>
            <person name="Kallberg Y."/>
            <person name="Tangrot J."/>
            <person name="Rosling A."/>
        </authorList>
    </citation>
    <scope>NUCLEOTIDE SEQUENCE</scope>
    <source>
        <strain evidence="2">IN212</strain>
    </source>
</reference>
<dbReference type="Proteomes" id="UP000789396">
    <property type="component" value="Unassembled WGS sequence"/>
</dbReference>
<name>A0A9N9ER28_9GLOM</name>
<dbReference type="EMBL" id="CAJVPZ010018376">
    <property type="protein sequence ID" value="CAG8687405.1"/>
    <property type="molecule type" value="Genomic_DNA"/>
</dbReference>
<feature type="non-terminal residue" evidence="2">
    <location>
        <position position="93"/>
    </location>
</feature>
<sequence>MSFLPKKKRKTLLFARLLTEEESWHQLNELNEEAERKVEEIKQKKEVVAQRKKAAAKKKEVAGKKKKVLAKKKEQLLKKKAVQQLILTLKENR</sequence>
<gene>
    <name evidence="2" type="ORF">RFULGI_LOCUS9836</name>
</gene>
<dbReference type="AlphaFoldDB" id="A0A9N9ER28"/>